<reference evidence="1" key="1">
    <citation type="submission" date="2022-05" db="EMBL/GenBank/DDBJ databases">
        <title>Novel Pseudomonas spp. Isolated from a Rainbow Trout Aquaculture Facility.</title>
        <authorList>
            <person name="Testerman T."/>
            <person name="Graf J."/>
        </authorList>
    </citation>
    <scope>NUCLEOTIDE SEQUENCE</scope>
    <source>
        <strain evidence="1">ID1050</strain>
    </source>
</reference>
<gene>
    <name evidence="1" type="ORF">M5G21_23570</name>
</gene>
<protein>
    <submittedName>
        <fullName evidence="1">DUF3077 domain-containing protein</fullName>
    </submittedName>
</protein>
<dbReference type="Pfam" id="PF19619">
    <property type="entry name" value="DUF6124"/>
    <property type="match status" value="1"/>
</dbReference>
<organism evidence="1 2">
    <name type="scientific">Pseudomonas shahriarae</name>
    <dbReference type="NCBI Taxonomy" id="2745512"/>
    <lineage>
        <taxon>Bacteria</taxon>
        <taxon>Pseudomonadati</taxon>
        <taxon>Pseudomonadota</taxon>
        <taxon>Gammaproteobacteria</taxon>
        <taxon>Pseudomonadales</taxon>
        <taxon>Pseudomonadaceae</taxon>
        <taxon>Pseudomonas</taxon>
    </lineage>
</organism>
<dbReference type="EMBL" id="JAMDHD010000039">
    <property type="protein sequence ID" value="MDD0987936.1"/>
    <property type="molecule type" value="Genomic_DNA"/>
</dbReference>
<keyword evidence="2" id="KW-1185">Reference proteome</keyword>
<proteinExistence type="predicted"/>
<name>A0ABT5NI17_9PSED</name>
<evidence type="ECO:0000313" key="2">
    <source>
        <dbReference type="Proteomes" id="UP001148189"/>
    </source>
</evidence>
<accession>A0ABT5NI17</accession>
<dbReference type="RefSeq" id="WP_273865572.1">
    <property type="nucleotide sequence ID" value="NZ_JAMDHD010000039.1"/>
</dbReference>
<comment type="caution">
    <text evidence="1">The sequence shown here is derived from an EMBL/GenBank/DDBJ whole genome shotgun (WGS) entry which is preliminary data.</text>
</comment>
<sequence length="75" mass="8164">MYLPRQKNSSVRAGLSTEEALSNACEMLESAAVSAYDCTEYLEGSSRKQVMAVVQLIEMAQLLVEAALHRECPAA</sequence>
<dbReference type="Proteomes" id="UP001148189">
    <property type="component" value="Unassembled WGS sequence"/>
</dbReference>
<evidence type="ECO:0000313" key="1">
    <source>
        <dbReference type="EMBL" id="MDD0987936.1"/>
    </source>
</evidence>